<proteinExistence type="inferred from homology"/>
<evidence type="ECO:0000256" key="3">
    <source>
        <dbReference type="ARBA" id="ARBA00022737"/>
    </source>
</evidence>
<dbReference type="Pfam" id="PF07719">
    <property type="entry name" value="TPR_2"/>
    <property type="match status" value="1"/>
</dbReference>
<evidence type="ECO:0000256" key="6">
    <source>
        <dbReference type="ARBA" id="ARBA00023128"/>
    </source>
</evidence>
<name>A0ABM4CXY8_HYDVU</name>
<dbReference type="SUPFAM" id="SSF48452">
    <property type="entry name" value="TPR-like"/>
    <property type="match status" value="1"/>
</dbReference>
<feature type="repeat" description="TPR" evidence="7">
    <location>
        <begin position="332"/>
        <end position="365"/>
    </location>
</feature>
<dbReference type="Proteomes" id="UP001652625">
    <property type="component" value="Chromosome 11"/>
</dbReference>
<feature type="repeat" description="TPR" evidence="7">
    <location>
        <begin position="293"/>
        <end position="326"/>
    </location>
</feature>
<dbReference type="InterPro" id="IPR013105">
    <property type="entry name" value="TPR_2"/>
</dbReference>
<evidence type="ECO:0000256" key="2">
    <source>
        <dbReference type="ARBA" id="ARBA00008219"/>
    </source>
</evidence>
<organism evidence="8 9">
    <name type="scientific">Hydra vulgaris</name>
    <name type="common">Hydra</name>
    <name type="synonym">Hydra attenuata</name>
    <dbReference type="NCBI Taxonomy" id="6087"/>
    <lineage>
        <taxon>Eukaryota</taxon>
        <taxon>Metazoa</taxon>
        <taxon>Cnidaria</taxon>
        <taxon>Hydrozoa</taxon>
        <taxon>Hydroidolina</taxon>
        <taxon>Anthoathecata</taxon>
        <taxon>Aplanulata</taxon>
        <taxon>Hydridae</taxon>
        <taxon>Hydra</taxon>
    </lineage>
</organism>
<dbReference type="InterPro" id="IPR040395">
    <property type="entry name" value="TTC19"/>
</dbReference>
<dbReference type="PANTHER" id="PTHR13143">
    <property type="entry name" value="TETRATRICOPEPTIDE REPEAT PROTEIN 19"/>
    <property type="match status" value="1"/>
</dbReference>
<sequence>MSLIYSKNFFKINSCMYCWVFSRVNRQMRMRIKSFSSMNKNKNMNPYLNRMYSSNDGKSSESFQFFDLVNKDRLILFGFGILVAGSLIGYERNINKRNKHKDLKKKLHLSVLNAQNAVKEGNYEAAVAHYRESRSIVNDVAMSSTEVQKKVLLNIVEQLGHLAYALNNWSEAEMFLKETEKIMLDIGVEKNSDAYIEVMLRLAKIDVINNRGKEAMDRFKFCIENLERKISVQDVYSEPDSPAYERITLYGMVLTEYGTYAKGAGLLDESERAFSKALNICRNVLGPTHEQTSVLANDLATVYDEKGRYNKAIRLAEKAIRIATETAPENLATYKYNLGHILMHQGDLVRARNALRESLKLAEEHQDDETQKLAESSIMKLDISQ</sequence>
<dbReference type="RefSeq" id="XP_065666814.1">
    <property type="nucleotide sequence ID" value="XM_065810742.1"/>
</dbReference>
<gene>
    <name evidence="9" type="primary">LOC100204808</name>
</gene>
<evidence type="ECO:0000256" key="1">
    <source>
        <dbReference type="ARBA" id="ARBA00004173"/>
    </source>
</evidence>
<dbReference type="SMART" id="SM00028">
    <property type="entry name" value="TPR"/>
    <property type="match status" value="3"/>
</dbReference>
<evidence type="ECO:0000256" key="5">
    <source>
        <dbReference type="ARBA" id="ARBA00022946"/>
    </source>
</evidence>
<dbReference type="InterPro" id="IPR011990">
    <property type="entry name" value="TPR-like_helical_dom_sf"/>
</dbReference>
<dbReference type="PANTHER" id="PTHR13143:SF6">
    <property type="entry name" value="TETRATRICOPEPTIDE REPEAT PROTEIN 19, MITOCHONDRIAL"/>
    <property type="match status" value="1"/>
</dbReference>
<dbReference type="PROSITE" id="PS50005">
    <property type="entry name" value="TPR"/>
    <property type="match status" value="2"/>
</dbReference>
<evidence type="ECO:0000313" key="9">
    <source>
        <dbReference type="RefSeq" id="XP_065666814.1"/>
    </source>
</evidence>
<keyword evidence="5" id="KW-0809">Transit peptide</keyword>
<keyword evidence="3" id="KW-0677">Repeat</keyword>
<comment type="similarity">
    <text evidence="2">Belongs to the TTC19 family.</text>
</comment>
<keyword evidence="4 7" id="KW-0802">TPR repeat</keyword>
<evidence type="ECO:0000313" key="8">
    <source>
        <dbReference type="Proteomes" id="UP001652625"/>
    </source>
</evidence>
<dbReference type="InterPro" id="IPR019734">
    <property type="entry name" value="TPR_rpt"/>
</dbReference>
<keyword evidence="8" id="KW-1185">Reference proteome</keyword>
<comment type="subcellular location">
    <subcellularLocation>
        <location evidence="1">Mitochondrion</location>
    </subcellularLocation>
</comment>
<dbReference type="GeneID" id="100204808"/>
<keyword evidence="6" id="KW-0496">Mitochondrion</keyword>
<reference evidence="9" key="1">
    <citation type="submission" date="2025-08" db="UniProtKB">
        <authorList>
            <consortium name="RefSeq"/>
        </authorList>
    </citation>
    <scope>IDENTIFICATION</scope>
</reference>
<dbReference type="Pfam" id="PF13424">
    <property type="entry name" value="TPR_12"/>
    <property type="match status" value="1"/>
</dbReference>
<protein>
    <submittedName>
        <fullName evidence="9">Tetratricopeptide repeat protein 19, mitochondrial isoform X3</fullName>
    </submittedName>
</protein>
<accession>A0ABM4CXY8</accession>
<evidence type="ECO:0000256" key="7">
    <source>
        <dbReference type="PROSITE-ProRule" id="PRU00339"/>
    </source>
</evidence>
<dbReference type="Gene3D" id="1.25.40.10">
    <property type="entry name" value="Tetratricopeptide repeat domain"/>
    <property type="match status" value="2"/>
</dbReference>
<evidence type="ECO:0000256" key="4">
    <source>
        <dbReference type="ARBA" id="ARBA00022803"/>
    </source>
</evidence>